<sequence length="105" mass="11478">MDEQKPYIGAMSTQLKGPVATEIEERLRAALSPEHLAVIDDSDRHRGHAGHDGSGESHFTVEIVSARFSGQNRVARQRMVNAALAELLRDKVHALAIKARAPGEE</sequence>
<feature type="compositionally biased region" description="Basic and acidic residues" evidence="2">
    <location>
        <begin position="39"/>
        <end position="55"/>
    </location>
</feature>
<dbReference type="Pfam" id="PF01722">
    <property type="entry name" value="BolA"/>
    <property type="match status" value="1"/>
</dbReference>
<reference evidence="3 4" key="1">
    <citation type="submission" date="2020-03" db="EMBL/GenBank/DDBJ databases">
        <title>Genomic Encyclopedia of Type Strains, Phase IV (KMG-IV): sequencing the most valuable type-strain genomes for metagenomic binning, comparative biology and taxonomic classification.</title>
        <authorList>
            <person name="Goeker M."/>
        </authorList>
    </citation>
    <scope>NUCLEOTIDE SEQUENCE [LARGE SCALE GENOMIC DNA]</scope>
    <source>
        <strain evidence="3 4">DSM 21299</strain>
    </source>
</reference>
<dbReference type="GO" id="GO:0016226">
    <property type="term" value="P:iron-sulfur cluster assembly"/>
    <property type="evidence" value="ECO:0007669"/>
    <property type="project" value="TreeGrafter"/>
</dbReference>
<dbReference type="PANTHER" id="PTHR46230">
    <property type="match status" value="1"/>
</dbReference>
<name>A0A846MC29_9SPHN</name>
<dbReference type="Proteomes" id="UP000576821">
    <property type="component" value="Unassembled WGS sequence"/>
</dbReference>
<evidence type="ECO:0000256" key="2">
    <source>
        <dbReference type="SAM" id="MobiDB-lite"/>
    </source>
</evidence>
<dbReference type="AlphaFoldDB" id="A0A846MC29"/>
<dbReference type="EMBL" id="JAASQR010000003">
    <property type="protein sequence ID" value="NIJ17704.1"/>
    <property type="molecule type" value="Genomic_DNA"/>
</dbReference>
<dbReference type="PANTHER" id="PTHR46230:SF7">
    <property type="entry name" value="BOLA-LIKE PROTEIN 1"/>
    <property type="match status" value="1"/>
</dbReference>
<dbReference type="InterPro" id="IPR036065">
    <property type="entry name" value="BolA-like_sf"/>
</dbReference>
<dbReference type="InterPro" id="IPR002634">
    <property type="entry name" value="BolA"/>
</dbReference>
<organism evidence="3 4">
    <name type="scientific">Sphingobium vermicomposti</name>
    <dbReference type="NCBI Taxonomy" id="529005"/>
    <lineage>
        <taxon>Bacteria</taxon>
        <taxon>Pseudomonadati</taxon>
        <taxon>Pseudomonadota</taxon>
        <taxon>Alphaproteobacteria</taxon>
        <taxon>Sphingomonadales</taxon>
        <taxon>Sphingomonadaceae</taxon>
        <taxon>Sphingobium</taxon>
    </lineage>
</organism>
<dbReference type="SUPFAM" id="SSF82657">
    <property type="entry name" value="BolA-like"/>
    <property type="match status" value="1"/>
</dbReference>
<evidence type="ECO:0000313" key="4">
    <source>
        <dbReference type="Proteomes" id="UP000576821"/>
    </source>
</evidence>
<comment type="caution">
    <text evidence="3">The sequence shown here is derived from an EMBL/GenBank/DDBJ whole genome shotgun (WGS) entry which is preliminary data.</text>
</comment>
<dbReference type="PIRSF" id="PIRSF003113">
    <property type="entry name" value="BolA"/>
    <property type="match status" value="1"/>
</dbReference>
<gene>
    <name evidence="3" type="ORF">FHS54_002693</name>
</gene>
<accession>A0A846MC29</accession>
<dbReference type="Gene3D" id="3.30.300.90">
    <property type="entry name" value="BolA-like"/>
    <property type="match status" value="1"/>
</dbReference>
<evidence type="ECO:0000313" key="3">
    <source>
        <dbReference type="EMBL" id="NIJ17704.1"/>
    </source>
</evidence>
<protein>
    <submittedName>
        <fullName evidence="3">BolA protein</fullName>
    </submittedName>
</protein>
<evidence type="ECO:0000256" key="1">
    <source>
        <dbReference type="RuleBase" id="RU003860"/>
    </source>
</evidence>
<comment type="similarity">
    <text evidence="1">Belongs to the BolA/IbaG family.</text>
</comment>
<proteinExistence type="inferred from homology"/>
<feature type="region of interest" description="Disordered" evidence="2">
    <location>
        <begin position="39"/>
        <end position="58"/>
    </location>
</feature>
<keyword evidence="4" id="KW-1185">Reference proteome</keyword>